<dbReference type="InterPro" id="IPR010064">
    <property type="entry name" value="HK97-gp10_tail"/>
</dbReference>
<dbReference type="AlphaFoldDB" id="A0A9X6Y7W9"/>
<dbReference type="RefSeq" id="WP_098902582.1">
    <property type="nucleotide sequence ID" value="NZ_NVNL01000060.1"/>
</dbReference>
<reference evidence="1 2" key="1">
    <citation type="submission" date="2017-09" db="EMBL/GenBank/DDBJ databases">
        <title>Large-scale bioinformatics analysis of Bacillus genomes uncovers conserved roles of natural products in bacterial physiology.</title>
        <authorList>
            <consortium name="Agbiome Team Llc"/>
            <person name="Bleich R.M."/>
            <person name="Grubbs K.J."/>
            <person name="Santa Maria K.C."/>
            <person name="Allen S.E."/>
            <person name="Farag S."/>
            <person name="Shank E.A."/>
            <person name="Bowers A."/>
        </authorList>
    </citation>
    <scope>NUCLEOTIDE SEQUENCE [LARGE SCALE GENOMIC DNA]</scope>
    <source>
        <strain evidence="1 2">AFS089089</strain>
    </source>
</reference>
<sequence>MIRIDDLAAEITKHMQQYTSEVEEGVEKAQMEVAKEGVKTLQGVNHPKLTGKYRKSWRVKKTDEGVVIHNAKHYQRTHLLEKGHAKANGTGRVPGIPHIRPVEQKANEEYRKRVEKVVKR</sequence>
<evidence type="ECO:0008006" key="3">
    <source>
        <dbReference type="Google" id="ProtNLM"/>
    </source>
</evidence>
<organism evidence="1 2">
    <name type="scientific">Bacillus thuringiensis</name>
    <dbReference type="NCBI Taxonomy" id="1428"/>
    <lineage>
        <taxon>Bacteria</taxon>
        <taxon>Bacillati</taxon>
        <taxon>Bacillota</taxon>
        <taxon>Bacilli</taxon>
        <taxon>Bacillales</taxon>
        <taxon>Bacillaceae</taxon>
        <taxon>Bacillus</taxon>
        <taxon>Bacillus cereus group</taxon>
    </lineage>
</organism>
<proteinExistence type="predicted"/>
<comment type="caution">
    <text evidence="1">The sequence shown here is derived from an EMBL/GenBank/DDBJ whole genome shotgun (WGS) entry which is preliminary data.</text>
</comment>
<accession>A0A9X6Y7W9</accession>
<name>A0A9X6Y7W9_BACTU</name>
<protein>
    <recommendedName>
        <fullName evidence="3">HK97 gp10 family phage protein</fullName>
    </recommendedName>
</protein>
<dbReference type="Pfam" id="PF04883">
    <property type="entry name" value="HK97-gp10_like"/>
    <property type="match status" value="1"/>
</dbReference>
<evidence type="ECO:0000313" key="2">
    <source>
        <dbReference type="Proteomes" id="UP000220702"/>
    </source>
</evidence>
<evidence type="ECO:0000313" key="1">
    <source>
        <dbReference type="EMBL" id="PEA86643.1"/>
    </source>
</evidence>
<gene>
    <name evidence="1" type="ORF">CON71_28775</name>
</gene>
<dbReference type="EMBL" id="NVNL01000060">
    <property type="protein sequence ID" value="PEA86643.1"/>
    <property type="molecule type" value="Genomic_DNA"/>
</dbReference>
<dbReference type="Proteomes" id="UP000220702">
    <property type="component" value="Unassembled WGS sequence"/>
</dbReference>